<proteinExistence type="predicted"/>
<dbReference type="EMBL" id="CP030918">
    <property type="protein sequence ID" value="AXC48566.1"/>
    <property type="molecule type" value="Genomic_DNA"/>
</dbReference>
<dbReference type="PRINTS" id="PR00313">
    <property type="entry name" value="CABNDNGRPT"/>
</dbReference>
<dbReference type="Gene3D" id="2.150.10.10">
    <property type="entry name" value="Serralysin-like metalloprotease, C-terminal"/>
    <property type="match status" value="2"/>
</dbReference>
<dbReference type="InterPro" id="IPR050557">
    <property type="entry name" value="RTX_toxin/Mannuronan_C5-epim"/>
</dbReference>
<dbReference type="SUPFAM" id="SSF51120">
    <property type="entry name" value="beta-Roll"/>
    <property type="match status" value="2"/>
</dbReference>
<dbReference type="OrthoDB" id="7779207at2"/>
<gene>
    <name evidence="3" type="ORF">DRW48_01595</name>
</gene>
<keyword evidence="4" id="KW-1185">Reference proteome</keyword>
<evidence type="ECO:0000313" key="4">
    <source>
        <dbReference type="Proteomes" id="UP000252023"/>
    </source>
</evidence>
<dbReference type="Pfam" id="PF00353">
    <property type="entry name" value="HemolysinCabind"/>
    <property type="match status" value="2"/>
</dbReference>
<evidence type="ECO:0000256" key="2">
    <source>
        <dbReference type="ARBA" id="ARBA00022525"/>
    </source>
</evidence>
<dbReference type="PANTHER" id="PTHR38340:SF1">
    <property type="entry name" value="S-LAYER PROTEIN"/>
    <property type="match status" value="1"/>
</dbReference>
<evidence type="ECO:0000256" key="1">
    <source>
        <dbReference type="ARBA" id="ARBA00004613"/>
    </source>
</evidence>
<reference evidence="4" key="1">
    <citation type="submission" date="2018-07" db="EMBL/GenBank/DDBJ databases">
        <title>Genome sequencing of Paracoccus sp. SC2-6.</title>
        <authorList>
            <person name="Heo J."/>
            <person name="Kim S.-J."/>
            <person name="Kwon S.-W."/>
        </authorList>
    </citation>
    <scope>NUCLEOTIDE SEQUENCE [LARGE SCALE GENOMIC DNA]</scope>
    <source>
        <strain evidence="4">SC2-6</strain>
    </source>
</reference>
<protein>
    <recommendedName>
        <fullName evidence="5">Calcium-binding protein</fullName>
    </recommendedName>
</protein>
<dbReference type="AlphaFoldDB" id="A0A344PGR1"/>
<name>A0A344PGR1_9RHOB</name>
<dbReference type="Proteomes" id="UP000252023">
    <property type="component" value="Chromosome"/>
</dbReference>
<accession>A0A344PGR1</accession>
<keyword evidence="2" id="KW-0964">Secreted</keyword>
<comment type="subcellular location">
    <subcellularLocation>
        <location evidence="1">Secreted</location>
    </subcellularLocation>
</comment>
<dbReference type="PANTHER" id="PTHR38340">
    <property type="entry name" value="S-LAYER PROTEIN"/>
    <property type="match status" value="1"/>
</dbReference>
<evidence type="ECO:0000313" key="3">
    <source>
        <dbReference type="EMBL" id="AXC48566.1"/>
    </source>
</evidence>
<dbReference type="GO" id="GO:0005509">
    <property type="term" value="F:calcium ion binding"/>
    <property type="evidence" value="ECO:0007669"/>
    <property type="project" value="InterPro"/>
</dbReference>
<evidence type="ECO:0008006" key="5">
    <source>
        <dbReference type="Google" id="ProtNLM"/>
    </source>
</evidence>
<dbReference type="InterPro" id="IPR011049">
    <property type="entry name" value="Serralysin-like_metalloprot_C"/>
</dbReference>
<organism evidence="3 4">
    <name type="scientific">Paracoccus suum</name>
    <dbReference type="NCBI Taxonomy" id="2259340"/>
    <lineage>
        <taxon>Bacteria</taxon>
        <taxon>Pseudomonadati</taxon>
        <taxon>Pseudomonadota</taxon>
        <taxon>Alphaproteobacteria</taxon>
        <taxon>Rhodobacterales</taxon>
        <taxon>Paracoccaceae</taxon>
        <taxon>Paracoccus</taxon>
    </lineage>
</organism>
<dbReference type="PROSITE" id="PS00330">
    <property type="entry name" value="HEMOLYSIN_CALCIUM"/>
    <property type="match status" value="6"/>
</dbReference>
<sequence>MIFSGARADYEINLVNGNYVISHAGGIGRDGTDTFANVEFLKFSDATIAVDSTPTNLQPIANGQVLTVSGTASVSNGYSRISVHYSLGAITVTDNNQVQTNVPVQGDMSAVRHLDLSGLAGAGGYVFWDAPYNNRVTGSAQADYIYLNGQGGDTLRGGGGDDYLFGNEGNDSLGGDRGLDRLNGGAGDDLLNGGGGNDIIDGGDGSDTMIFSGARADYEINLVNGNYVISHAGGIGRDGTDTFANVEFLKFSDATIAVDSTPTNLQPIANGQVLTVSGTASVSNGYSRISVHYSLGAITVTDNNQVQTNVPVQGDMSAVRHLDLSGLAGAGGYVFWDAPYNNRVTGSAQADYIYLNGQGDDTLRGGGGDDYLFGNEGNDSLGGDRGLDRLNGGAGDDLLNGGGGNDIIDGGDGSDTMIFSGARADYEINLVNGNYVISHAGGIGRDGTDTFANVEFLKFSDATIAVDNFWG</sequence>
<dbReference type="InterPro" id="IPR018511">
    <property type="entry name" value="Hemolysin-typ_Ca-bd_CS"/>
</dbReference>
<dbReference type="InterPro" id="IPR001343">
    <property type="entry name" value="Hemolysn_Ca-bd"/>
</dbReference>
<dbReference type="KEGG" id="pars:DRW48_01595"/>
<dbReference type="RefSeq" id="WP_114074886.1">
    <property type="nucleotide sequence ID" value="NZ_CP030918.1"/>
</dbReference>
<dbReference type="GO" id="GO:0005576">
    <property type="term" value="C:extracellular region"/>
    <property type="evidence" value="ECO:0007669"/>
    <property type="project" value="UniProtKB-SubCell"/>
</dbReference>